<dbReference type="RefSeq" id="WP_044283917.1">
    <property type="nucleotide sequence ID" value="NZ_JFAD01000007.1"/>
</dbReference>
<accession>A0A014M3A5</accession>
<keyword evidence="1" id="KW-0472">Membrane</keyword>
<keyword evidence="1" id="KW-1133">Transmembrane helix</keyword>
<feature type="transmembrane region" description="Helical" evidence="1">
    <location>
        <begin position="12"/>
        <end position="35"/>
    </location>
</feature>
<organism evidence="2 3">
    <name type="scientific">Mesomycoplasma ovipneumoniae 14811</name>
    <dbReference type="NCBI Taxonomy" id="1188239"/>
    <lineage>
        <taxon>Bacteria</taxon>
        <taxon>Bacillati</taxon>
        <taxon>Mycoplasmatota</taxon>
        <taxon>Mycoplasmoidales</taxon>
        <taxon>Metamycoplasmataceae</taxon>
        <taxon>Mesomycoplasma</taxon>
    </lineage>
</organism>
<sequence>MKIKKIDNKKLFYIVIFLALAVLIFGIILISLNITEHQEFINATIAKKEAVPSQGFVYGVFLLVMGILGLILSAFIGNDVFNKKLGQSN</sequence>
<dbReference type="EMBL" id="JFAD01000007">
    <property type="protein sequence ID" value="EXU61438.1"/>
    <property type="molecule type" value="Genomic_DNA"/>
</dbReference>
<reference evidence="2 3" key="1">
    <citation type="submission" date="2014-03" db="EMBL/GenBank/DDBJ databases">
        <title>Genome sequence of Mycoplasma ovipneumoniae strain 14811.</title>
        <authorList>
            <person name="Sirand-Pugnet P."/>
            <person name="Breton M."/>
            <person name="Dordet-Frisoni E."/>
            <person name="Baranowski E."/>
            <person name="Barre A."/>
            <person name="Couture C."/>
            <person name="Dupuy V."/>
            <person name="Gaurivaud P."/>
            <person name="Jacob D."/>
            <person name="Lemaitre C."/>
            <person name="Manso-Silvan L."/>
            <person name="Nikolski M."/>
            <person name="Nouvel L.-X."/>
            <person name="Poumarat F."/>
            <person name="Tardy F."/>
            <person name="Thebault P."/>
            <person name="Theil S."/>
            <person name="Citti C."/>
            <person name="Thiaucourt F."/>
            <person name="Blanchard A."/>
        </authorList>
    </citation>
    <scope>NUCLEOTIDE SEQUENCE [LARGE SCALE GENOMIC DNA]</scope>
    <source>
        <strain evidence="2 3">14811</strain>
    </source>
</reference>
<feature type="transmembrane region" description="Helical" evidence="1">
    <location>
        <begin position="55"/>
        <end position="76"/>
    </location>
</feature>
<evidence type="ECO:0000313" key="3">
    <source>
        <dbReference type="Proteomes" id="UP000020977"/>
    </source>
</evidence>
<name>A0A014M3A5_9BACT</name>
<evidence type="ECO:0000256" key="1">
    <source>
        <dbReference type="SAM" id="Phobius"/>
    </source>
</evidence>
<comment type="caution">
    <text evidence="2">The sequence shown here is derived from an EMBL/GenBank/DDBJ whole genome shotgun (WGS) entry which is preliminary data.</text>
</comment>
<evidence type="ECO:0000313" key="2">
    <source>
        <dbReference type="EMBL" id="EXU61438.1"/>
    </source>
</evidence>
<protein>
    <submittedName>
        <fullName evidence="2">Uncharacterized protein</fullName>
    </submittedName>
</protein>
<dbReference type="Proteomes" id="UP000020977">
    <property type="component" value="Unassembled WGS sequence"/>
</dbReference>
<dbReference type="PATRIC" id="fig|1188239.3.peg.182"/>
<dbReference type="AlphaFoldDB" id="A0A014M3A5"/>
<proteinExistence type="predicted"/>
<dbReference type="STRING" id="1188239.MOVI_0580"/>
<keyword evidence="1" id="KW-0812">Transmembrane</keyword>
<dbReference type="eggNOG" id="ENOG5030NT2">
    <property type="taxonomic scope" value="Bacteria"/>
</dbReference>
<gene>
    <name evidence="2" type="ORF">MOVI_0580</name>
</gene>